<proteinExistence type="predicted"/>
<sequence length="354" mass="39353">MNRYFLCMPDELVVVDDHKTSYDIQYHLHDKQPTCIAFDPFLPNRLYCGTDGQGLWVSDDGGDHWESTGAEISSSIFTSVSVSLTRKIGDYGVVYAGTELSALFYSEDGGQSWHEWSAVRSLPSYSRWSFPPIPDTHNVRMIAEDPANGYIYASIEAGAVIRTQNGGAEWQDTKEGDPIDAHTLLIHPQAPKRIYAACSDGVGFPGRSVLVSRDHGETWAHDSKGLEQHPYLFSMTAGIHDPDTLLVSASSDAKTAYVAPFANSFIYRKVGNQPWQQVHKGLPPAEGTMISNLTADPNEPDTFYALNNRGLYCSADKGMTWTALPVDWKEKYLNPDPNRRHRSALLVISKEFNS</sequence>
<comment type="caution">
    <text evidence="1">The sequence shown here is derived from an EMBL/GenBank/DDBJ whole genome shotgun (WGS) entry which is preliminary data.</text>
</comment>
<dbReference type="InterPro" id="IPR052025">
    <property type="entry name" value="Xyloglucanase_GH74"/>
</dbReference>
<protein>
    <submittedName>
        <fullName evidence="1">Glycosyl hydrolase</fullName>
    </submittedName>
</protein>
<dbReference type="GO" id="GO:0016787">
    <property type="term" value="F:hydrolase activity"/>
    <property type="evidence" value="ECO:0007669"/>
    <property type="project" value="UniProtKB-KW"/>
</dbReference>
<dbReference type="InterPro" id="IPR002860">
    <property type="entry name" value="BNR_rpt"/>
</dbReference>
<dbReference type="Gene3D" id="2.130.10.10">
    <property type="entry name" value="YVTN repeat-like/Quinoprotein amine dehydrogenase"/>
    <property type="match status" value="2"/>
</dbReference>
<dbReference type="PANTHER" id="PTHR43739:SF5">
    <property type="entry name" value="EXO-ALPHA-SIALIDASE"/>
    <property type="match status" value="1"/>
</dbReference>
<gene>
    <name evidence="1" type="ORF">ICC18_28745</name>
</gene>
<organism evidence="1 2">
    <name type="scientific">Paenibacillus sedimenti</name>
    <dbReference type="NCBI Taxonomy" id="2770274"/>
    <lineage>
        <taxon>Bacteria</taxon>
        <taxon>Bacillati</taxon>
        <taxon>Bacillota</taxon>
        <taxon>Bacilli</taxon>
        <taxon>Bacillales</taxon>
        <taxon>Paenibacillaceae</taxon>
        <taxon>Paenibacillus</taxon>
    </lineage>
</organism>
<dbReference type="GO" id="GO:0010411">
    <property type="term" value="P:xyloglucan metabolic process"/>
    <property type="evidence" value="ECO:0007669"/>
    <property type="project" value="TreeGrafter"/>
</dbReference>
<dbReference type="InterPro" id="IPR015943">
    <property type="entry name" value="WD40/YVTN_repeat-like_dom_sf"/>
</dbReference>
<keyword evidence="2" id="KW-1185">Reference proteome</keyword>
<evidence type="ECO:0000313" key="1">
    <source>
        <dbReference type="EMBL" id="MBD0384044.1"/>
    </source>
</evidence>
<evidence type="ECO:0000313" key="2">
    <source>
        <dbReference type="Proteomes" id="UP000650466"/>
    </source>
</evidence>
<dbReference type="SUPFAM" id="SSF110296">
    <property type="entry name" value="Oligoxyloglucan reducing end-specific cellobiohydrolase"/>
    <property type="match status" value="1"/>
</dbReference>
<dbReference type="EMBL" id="JACVVD010000015">
    <property type="protein sequence ID" value="MBD0384044.1"/>
    <property type="molecule type" value="Genomic_DNA"/>
</dbReference>
<dbReference type="AlphaFoldDB" id="A0A926KXP3"/>
<name>A0A926KXP3_9BACL</name>
<dbReference type="PANTHER" id="PTHR43739">
    <property type="entry name" value="XYLOGLUCANASE (EUROFUNG)"/>
    <property type="match status" value="1"/>
</dbReference>
<dbReference type="RefSeq" id="WP_188177828.1">
    <property type="nucleotide sequence ID" value="NZ_JACVVD010000015.1"/>
</dbReference>
<keyword evidence="1" id="KW-0378">Hydrolase</keyword>
<accession>A0A926KXP3</accession>
<reference evidence="1" key="1">
    <citation type="submission" date="2020-09" db="EMBL/GenBank/DDBJ databases">
        <title>Draft Genome Sequence of Paenibacillus sp. WST5.</title>
        <authorList>
            <person name="Bao Z."/>
        </authorList>
    </citation>
    <scope>NUCLEOTIDE SEQUENCE</scope>
    <source>
        <strain evidence="1">WST5</strain>
    </source>
</reference>
<dbReference type="Pfam" id="PF02012">
    <property type="entry name" value="BNR"/>
    <property type="match status" value="1"/>
</dbReference>
<dbReference type="Proteomes" id="UP000650466">
    <property type="component" value="Unassembled WGS sequence"/>
</dbReference>